<protein>
    <submittedName>
        <fullName evidence="5">D-inositol 3-phosphate glycosyltransferase</fullName>
        <ecNumber evidence="5">2.4.1.250</ecNumber>
    </submittedName>
</protein>
<reference evidence="5 6" key="1">
    <citation type="submission" date="2017-07" db="EMBL/GenBank/DDBJ databases">
        <title>Complete genome sequence of Actinoalloteichus hoggarensis DSM 45943, type strain of Actinoalloteichus hoggarensis.</title>
        <authorList>
            <person name="Ruckert C."/>
            <person name="Nouioui I."/>
            <person name="Willmese J."/>
            <person name="van Wezel G."/>
            <person name="Klenk H.-P."/>
            <person name="Kalinowski J."/>
            <person name="Zotchev S.B."/>
        </authorList>
    </citation>
    <scope>NUCLEOTIDE SEQUENCE [LARGE SCALE GENOMIC DNA]</scope>
    <source>
        <strain evidence="5 6">DSM 45943</strain>
    </source>
</reference>
<dbReference type="EC" id="2.4.1.250" evidence="5"/>
<dbReference type="InterPro" id="IPR028098">
    <property type="entry name" value="Glyco_trans_4-like_N"/>
</dbReference>
<dbReference type="AlphaFoldDB" id="A0A221W1H5"/>
<dbReference type="PANTHER" id="PTHR12526">
    <property type="entry name" value="GLYCOSYLTRANSFERASE"/>
    <property type="match status" value="1"/>
</dbReference>
<feature type="domain" description="Glycosyl transferase family 1" evidence="3">
    <location>
        <begin position="220"/>
        <end position="381"/>
    </location>
</feature>
<dbReference type="PANTHER" id="PTHR12526:SF635">
    <property type="entry name" value="GLYCOSYL TRANSFERASE GROUP 1"/>
    <property type="match status" value="1"/>
</dbReference>
<accession>A0A221W1H5</accession>
<dbReference type="InterPro" id="IPR001296">
    <property type="entry name" value="Glyco_trans_1"/>
</dbReference>
<dbReference type="Gene3D" id="3.40.50.2000">
    <property type="entry name" value="Glycogen Phosphorylase B"/>
    <property type="match status" value="2"/>
</dbReference>
<dbReference type="Proteomes" id="UP000204221">
    <property type="component" value="Chromosome"/>
</dbReference>
<evidence type="ECO:0000259" key="3">
    <source>
        <dbReference type="Pfam" id="PF00534"/>
    </source>
</evidence>
<evidence type="ECO:0000256" key="2">
    <source>
        <dbReference type="ARBA" id="ARBA00022679"/>
    </source>
</evidence>
<organism evidence="5 6">
    <name type="scientific">Actinoalloteichus hoggarensis</name>
    <dbReference type="NCBI Taxonomy" id="1470176"/>
    <lineage>
        <taxon>Bacteria</taxon>
        <taxon>Bacillati</taxon>
        <taxon>Actinomycetota</taxon>
        <taxon>Actinomycetes</taxon>
        <taxon>Pseudonocardiales</taxon>
        <taxon>Pseudonocardiaceae</taxon>
        <taxon>Actinoalloteichus</taxon>
    </lineage>
</organism>
<evidence type="ECO:0000313" key="5">
    <source>
        <dbReference type="EMBL" id="ASO19589.1"/>
    </source>
</evidence>
<keyword evidence="6" id="KW-1185">Reference proteome</keyword>
<name>A0A221W1H5_9PSEU</name>
<dbReference type="GO" id="GO:0102710">
    <property type="term" value="F:D-inositol-3-phosphate glycosyltransferase activity"/>
    <property type="evidence" value="ECO:0007669"/>
    <property type="project" value="UniProtKB-EC"/>
</dbReference>
<keyword evidence="1 5" id="KW-0328">Glycosyltransferase</keyword>
<dbReference type="Pfam" id="PF13439">
    <property type="entry name" value="Glyco_transf_4"/>
    <property type="match status" value="1"/>
</dbReference>
<evidence type="ECO:0000313" key="6">
    <source>
        <dbReference type="Proteomes" id="UP000204221"/>
    </source>
</evidence>
<dbReference type="KEGG" id="ahg:AHOG_09725"/>
<keyword evidence="2 5" id="KW-0808">Transferase</keyword>
<feature type="domain" description="Glycosyltransferase subfamily 4-like N-terminal" evidence="4">
    <location>
        <begin position="34"/>
        <end position="209"/>
    </location>
</feature>
<dbReference type="EMBL" id="CP022521">
    <property type="protein sequence ID" value="ASO19589.1"/>
    <property type="molecule type" value="Genomic_DNA"/>
</dbReference>
<sequence length="416" mass="44502">MTRRASPPGGDRMRIAMVSEHASPLAALGGVDAGGQNVHVAELSAALCRQGHEVTVYTRRESLVAPEAITTDSGVRVIHVQAGPPVTMPKDRLLPHMGEFGAVLRAHLAAERPDVVHAHFWMSGLAAMLAAEGTGIPVVQTFHALGAVKRRHQGAADTSPPERARLEAEIAHRVDRVIATCSDEVFELTAMHVSRSKTSVVPCGVDLERFQPVGPHAPPSARHRIVSVGRLVPRKGFDVAVTALTALPEAELVIAGGPEDGRLDVDPEAQRLERLAELLGVRDRLVLLGQVPTGEMPALLRSADVVVCTPLYEPFGITPLEAMACGIPVVSAAVGGLVDTVVDGSTGVLVAPNDPDALASAVHELLIRPTTRRRYGLAGRRRVQLRYSWDRIAVDTLRVYQQLCSPLTVPVEDVVW</sequence>
<dbReference type="SUPFAM" id="SSF53756">
    <property type="entry name" value="UDP-Glycosyltransferase/glycogen phosphorylase"/>
    <property type="match status" value="1"/>
</dbReference>
<evidence type="ECO:0000256" key="1">
    <source>
        <dbReference type="ARBA" id="ARBA00022676"/>
    </source>
</evidence>
<evidence type="ECO:0000259" key="4">
    <source>
        <dbReference type="Pfam" id="PF13439"/>
    </source>
</evidence>
<proteinExistence type="predicted"/>
<dbReference type="Pfam" id="PF00534">
    <property type="entry name" value="Glycos_transf_1"/>
    <property type="match status" value="1"/>
</dbReference>
<gene>
    <name evidence="5" type="primary">mshA2</name>
    <name evidence="5" type="ORF">AHOG_09725</name>
</gene>